<dbReference type="GO" id="GO:0004674">
    <property type="term" value="F:protein serine/threonine kinase activity"/>
    <property type="evidence" value="ECO:0007669"/>
    <property type="project" value="TreeGrafter"/>
</dbReference>
<dbReference type="Proteomes" id="UP000076722">
    <property type="component" value="Unassembled WGS sequence"/>
</dbReference>
<dbReference type="PROSITE" id="PS50011">
    <property type="entry name" value="PROTEIN_KINASE_DOM"/>
    <property type="match status" value="1"/>
</dbReference>
<evidence type="ECO:0000256" key="3">
    <source>
        <dbReference type="SAM" id="MobiDB-lite"/>
    </source>
</evidence>
<dbReference type="PROSITE" id="PS00108">
    <property type="entry name" value="PROTEIN_KINASE_ST"/>
    <property type="match status" value="1"/>
</dbReference>
<name>A0A164Y3S3_9AGAM</name>
<evidence type="ECO:0000313" key="5">
    <source>
        <dbReference type="EMBL" id="KZS96552.1"/>
    </source>
</evidence>
<keyword evidence="2" id="KW-0067">ATP-binding</keyword>
<dbReference type="Pfam" id="PF00069">
    <property type="entry name" value="Pkinase"/>
    <property type="match status" value="1"/>
</dbReference>
<gene>
    <name evidence="5" type="ORF">SISNIDRAFT_483107</name>
</gene>
<dbReference type="SUPFAM" id="SSF48452">
    <property type="entry name" value="TPR-like"/>
    <property type="match status" value="1"/>
</dbReference>
<dbReference type="InterPro" id="IPR000719">
    <property type="entry name" value="Prot_kinase_dom"/>
</dbReference>
<evidence type="ECO:0000259" key="4">
    <source>
        <dbReference type="PROSITE" id="PS50011"/>
    </source>
</evidence>
<evidence type="ECO:0000256" key="1">
    <source>
        <dbReference type="ARBA" id="ARBA00022741"/>
    </source>
</evidence>
<accession>A0A164Y3S3</accession>
<dbReference type="AlphaFoldDB" id="A0A164Y3S3"/>
<sequence>MPVPSKSTAPKITSTFQAAQTVPIIPSAPDLTDHIIYPTTGHYRFPITTGGQSDVYRADLNGRNVAVKVMRYFEMHGEERKRKLERGIAREMRVWANLKHPNIIPFLGLCYFPNSSDNFSLVSPWMDNGTAIAYVRNKSDVDRLPIILGVFRGIRYLHENHIVHGDIKPSNILMSDSGVPLLCDFGLAKLQPGGGDTTTLRSADMMVVTVSTASQGGTARYMAPELFERLDPERSAKPSYQSDVWAFGCFVLEIVTLLPPYAACISAPQATFAIVDGELPYEHSADPTSSHSAFPDAFKSYPGLWFLCLRCWDTDVGQRATLSEIRKWLRSHTQYRGPPAVQRDNAVKTGATNLNATPARRGIRQPANIPAPKPNLPRSRIHDDSEDEYHLSDLKWQINMNSQLAGPESPGLLLLQTKLSKAYLELHRYKEAEALGRSVLEINRRVRGVNHMNTLDCMQEVMGILKGCGLLDEAAEMGLDLVQRRRKVQGDNDPRTHESVEAYCGILRELGRDEEARRWERILEIPVKHLELFDRLYSLNL</sequence>
<dbReference type="PANTHER" id="PTHR44329:SF298">
    <property type="entry name" value="MIXED LINEAGE KINASE DOMAIN-LIKE PROTEIN"/>
    <property type="match status" value="1"/>
</dbReference>
<dbReference type="InterPro" id="IPR011009">
    <property type="entry name" value="Kinase-like_dom_sf"/>
</dbReference>
<dbReference type="Pfam" id="PF13374">
    <property type="entry name" value="TPR_10"/>
    <property type="match status" value="1"/>
</dbReference>
<evidence type="ECO:0000313" key="6">
    <source>
        <dbReference type="Proteomes" id="UP000076722"/>
    </source>
</evidence>
<dbReference type="InterPro" id="IPR011990">
    <property type="entry name" value="TPR-like_helical_dom_sf"/>
</dbReference>
<keyword evidence="5" id="KW-0418">Kinase</keyword>
<dbReference type="Gene3D" id="1.10.510.10">
    <property type="entry name" value="Transferase(Phosphotransferase) domain 1"/>
    <property type="match status" value="1"/>
</dbReference>
<keyword evidence="6" id="KW-1185">Reference proteome</keyword>
<dbReference type="InterPro" id="IPR051681">
    <property type="entry name" value="Ser/Thr_Kinases-Pseudokinases"/>
</dbReference>
<dbReference type="SUPFAM" id="SSF56112">
    <property type="entry name" value="Protein kinase-like (PK-like)"/>
    <property type="match status" value="1"/>
</dbReference>
<evidence type="ECO:0000256" key="2">
    <source>
        <dbReference type="ARBA" id="ARBA00022840"/>
    </source>
</evidence>
<proteinExistence type="predicted"/>
<dbReference type="STRING" id="1314777.A0A164Y3S3"/>
<protein>
    <submittedName>
        <fullName evidence="5">Kinase-like protein</fullName>
    </submittedName>
</protein>
<keyword evidence="1" id="KW-0547">Nucleotide-binding</keyword>
<dbReference type="Gene3D" id="1.25.40.10">
    <property type="entry name" value="Tetratricopeptide repeat domain"/>
    <property type="match status" value="1"/>
</dbReference>
<organism evidence="5 6">
    <name type="scientific">Sistotremastrum niveocremeum HHB9708</name>
    <dbReference type="NCBI Taxonomy" id="1314777"/>
    <lineage>
        <taxon>Eukaryota</taxon>
        <taxon>Fungi</taxon>
        <taxon>Dikarya</taxon>
        <taxon>Basidiomycota</taxon>
        <taxon>Agaricomycotina</taxon>
        <taxon>Agaricomycetes</taxon>
        <taxon>Sistotremastrales</taxon>
        <taxon>Sistotremastraceae</taxon>
        <taxon>Sertulicium</taxon>
        <taxon>Sertulicium niveocremeum</taxon>
    </lineage>
</organism>
<keyword evidence="5" id="KW-0808">Transferase</keyword>
<dbReference type="EMBL" id="KV419399">
    <property type="protein sequence ID" value="KZS96552.1"/>
    <property type="molecule type" value="Genomic_DNA"/>
</dbReference>
<feature type="domain" description="Protein kinase" evidence="4">
    <location>
        <begin position="41"/>
        <end position="335"/>
    </location>
</feature>
<dbReference type="PANTHER" id="PTHR44329">
    <property type="entry name" value="SERINE/THREONINE-PROTEIN KINASE TNNI3K-RELATED"/>
    <property type="match status" value="1"/>
</dbReference>
<dbReference type="InterPro" id="IPR008271">
    <property type="entry name" value="Ser/Thr_kinase_AS"/>
</dbReference>
<dbReference type="SMART" id="SM00220">
    <property type="entry name" value="S_TKc"/>
    <property type="match status" value="1"/>
</dbReference>
<reference evidence="5 6" key="1">
    <citation type="journal article" date="2016" name="Mol. Biol. Evol.">
        <title>Comparative Genomics of Early-Diverging Mushroom-Forming Fungi Provides Insights into the Origins of Lignocellulose Decay Capabilities.</title>
        <authorList>
            <person name="Nagy L.G."/>
            <person name="Riley R."/>
            <person name="Tritt A."/>
            <person name="Adam C."/>
            <person name="Daum C."/>
            <person name="Floudas D."/>
            <person name="Sun H."/>
            <person name="Yadav J.S."/>
            <person name="Pangilinan J."/>
            <person name="Larsson K.H."/>
            <person name="Matsuura K."/>
            <person name="Barry K."/>
            <person name="Labutti K."/>
            <person name="Kuo R."/>
            <person name="Ohm R.A."/>
            <person name="Bhattacharya S.S."/>
            <person name="Shirouzu T."/>
            <person name="Yoshinaga Y."/>
            <person name="Martin F.M."/>
            <person name="Grigoriev I.V."/>
            <person name="Hibbett D.S."/>
        </authorList>
    </citation>
    <scope>NUCLEOTIDE SEQUENCE [LARGE SCALE GENOMIC DNA]</scope>
    <source>
        <strain evidence="5 6">HHB9708</strain>
    </source>
</reference>
<feature type="region of interest" description="Disordered" evidence="3">
    <location>
        <begin position="336"/>
        <end position="379"/>
    </location>
</feature>
<dbReference type="GO" id="GO:0005524">
    <property type="term" value="F:ATP binding"/>
    <property type="evidence" value="ECO:0007669"/>
    <property type="project" value="UniProtKB-KW"/>
</dbReference>